<organism evidence="4 5">
    <name type="scientific">Variovorax paradoxus</name>
    <dbReference type="NCBI Taxonomy" id="34073"/>
    <lineage>
        <taxon>Bacteria</taxon>
        <taxon>Pseudomonadati</taxon>
        <taxon>Pseudomonadota</taxon>
        <taxon>Betaproteobacteria</taxon>
        <taxon>Burkholderiales</taxon>
        <taxon>Comamonadaceae</taxon>
        <taxon>Variovorax</taxon>
    </lineage>
</organism>
<dbReference type="Pfam" id="PF01979">
    <property type="entry name" value="Amidohydro_1"/>
    <property type="match status" value="1"/>
</dbReference>
<keyword evidence="2" id="KW-0378">Hydrolase</keyword>
<sequence>MKTLIRNAFVVSVDPTIGNVDGADILVENGRIAAVRPNLAQEVDLATCEVVDATGHIASPGFVDTHHHVWQSAVRGITADWSIRDYVSGIRLFVASCYRPEDMYAAQLGGLLQGLREGMTTTADYCHNLNSPDHVEESIRGNQESGARVVWSYGFNRPPLPNPAFTSLQDREDYLRRTASKYFASKDSLLTLAVSPEESWFWADRAYGARQFRVARELDAHIFWHANSTRNIFDGTPRRDVGQLMEEGLLGSDLTLVHMNHSQPDEWHAVADAGAHVSITPETELQMNMGWPVIEETRRHGINVGLGIDILSNNSADLRFQLRLLLQTGRRMLTQAESGKLDKGVPISCAEALHWGTLGGAQALGLGDQVGSLTPGKSADILLHDARGLSMLGWPRSNPEAAILLHGGADTLSTVMVGGRFVKRDHRLTCDEGRVASLLSSTHDHLLARFEEQGGLAAAMDKPIDRYAGSSDSKEGRVIRV</sequence>
<proteinExistence type="inferred from homology"/>
<evidence type="ECO:0000313" key="4">
    <source>
        <dbReference type="EMBL" id="PZQ78434.1"/>
    </source>
</evidence>
<dbReference type="GO" id="GO:0016810">
    <property type="term" value="F:hydrolase activity, acting on carbon-nitrogen (but not peptide) bonds"/>
    <property type="evidence" value="ECO:0007669"/>
    <property type="project" value="InterPro"/>
</dbReference>
<dbReference type="Gene3D" id="2.30.40.10">
    <property type="entry name" value="Urease, subunit C, domain 1"/>
    <property type="match status" value="1"/>
</dbReference>
<dbReference type="SUPFAM" id="SSF51556">
    <property type="entry name" value="Metallo-dependent hydrolases"/>
    <property type="match status" value="1"/>
</dbReference>
<dbReference type="PANTHER" id="PTHR43794:SF11">
    <property type="entry name" value="AMIDOHYDROLASE-RELATED DOMAIN-CONTAINING PROTEIN"/>
    <property type="match status" value="1"/>
</dbReference>
<feature type="domain" description="Amidohydrolase-related" evidence="3">
    <location>
        <begin position="57"/>
        <end position="422"/>
    </location>
</feature>
<reference evidence="4 5" key="1">
    <citation type="submission" date="2017-08" db="EMBL/GenBank/DDBJ databases">
        <title>Infants hospitalized years apart are colonized by the same room-sourced microbial strains.</title>
        <authorList>
            <person name="Brooks B."/>
            <person name="Olm M.R."/>
            <person name="Firek B.A."/>
            <person name="Baker R."/>
            <person name="Thomas B.C."/>
            <person name="Morowitz M.J."/>
            <person name="Banfield J.F."/>
        </authorList>
    </citation>
    <scope>NUCLEOTIDE SEQUENCE [LARGE SCALE GENOMIC DNA]</scope>
    <source>
        <strain evidence="4">S2_005_003_R2_41</strain>
    </source>
</reference>
<accession>A0A2W5QN63</accession>
<comment type="caution">
    <text evidence="4">The sequence shown here is derived from an EMBL/GenBank/DDBJ whole genome shotgun (WGS) entry which is preliminary data.</text>
</comment>
<evidence type="ECO:0000259" key="3">
    <source>
        <dbReference type="Pfam" id="PF01979"/>
    </source>
</evidence>
<protein>
    <recommendedName>
        <fullName evidence="3">Amidohydrolase-related domain-containing protein</fullName>
    </recommendedName>
</protein>
<dbReference type="InterPro" id="IPR006680">
    <property type="entry name" value="Amidohydro-rel"/>
</dbReference>
<dbReference type="SUPFAM" id="SSF51338">
    <property type="entry name" value="Composite domain of metallo-dependent hydrolases"/>
    <property type="match status" value="2"/>
</dbReference>
<dbReference type="AlphaFoldDB" id="A0A2W5QN63"/>
<dbReference type="Gene3D" id="3.20.20.140">
    <property type="entry name" value="Metal-dependent hydrolases"/>
    <property type="match status" value="1"/>
</dbReference>
<dbReference type="InterPro" id="IPR032466">
    <property type="entry name" value="Metal_Hydrolase"/>
</dbReference>
<dbReference type="InterPro" id="IPR011059">
    <property type="entry name" value="Metal-dep_hydrolase_composite"/>
</dbReference>
<name>A0A2W5QN63_VARPD</name>
<evidence type="ECO:0000256" key="1">
    <source>
        <dbReference type="ARBA" id="ARBA00006745"/>
    </source>
</evidence>
<evidence type="ECO:0000256" key="2">
    <source>
        <dbReference type="ARBA" id="ARBA00022801"/>
    </source>
</evidence>
<comment type="similarity">
    <text evidence="1">Belongs to the metallo-dependent hydrolases superfamily. ATZ/TRZ family.</text>
</comment>
<dbReference type="InterPro" id="IPR050287">
    <property type="entry name" value="MTA/SAH_deaminase"/>
</dbReference>
<dbReference type="PANTHER" id="PTHR43794">
    <property type="entry name" value="AMINOHYDROLASE SSNA-RELATED"/>
    <property type="match status" value="1"/>
</dbReference>
<dbReference type="Proteomes" id="UP000249135">
    <property type="component" value="Unassembled WGS sequence"/>
</dbReference>
<gene>
    <name evidence="4" type="ORF">DI563_00190</name>
</gene>
<evidence type="ECO:0000313" key="5">
    <source>
        <dbReference type="Proteomes" id="UP000249135"/>
    </source>
</evidence>
<dbReference type="EMBL" id="QFPP01000001">
    <property type="protein sequence ID" value="PZQ78434.1"/>
    <property type="molecule type" value="Genomic_DNA"/>
</dbReference>